<dbReference type="Pfam" id="PF00664">
    <property type="entry name" value="ABC_membrane"/>
    <property type="match status" value="1"/>
</dbReference>
<evidence type="ECO:0000256" key="9">
    <source>
        <dbReference type="SAM" id="Phobius"/>
    </source>
</evidence>
<dbReference type="GO" id="GO:0005524">
    <property type="term" value="F:ATP binding"/>
    <property type="evidence" value="ECO:0007669"/>
    <property type="project" value="UniProtKB-KW"/>
</dbReference>
<evidence type="ECO:0000256" key="2">
    <source>
        <dbReference type="ARBA" id="ARBA00022448"/>
    </source>
</evidence>
<dbReference type="PROSITE" id="PS00211">
    <property type="entry name" value="ABC_TRANSPORTER_1"/>
    <property type="match status" value="1"/>
</dbReference>
<feature type="transmembrane region" description="Helical" evidence="9">
    <location>
        <begin position="130"/>
        <end position="150"/>
    </location>
</feature>
<evidence type="ECO:0000256" key="7">
    <source>
        <dbReference type="ARBA" id="ARBA00022989"/>
    </source>
</evidence>
<dbReference type="Proteomes" id="UP001198200">
    <property type="component" value="Unassembled WGS sequence"/>
</dbReference>
<evidence type="ECO:0000313" key="13">
    <source>
        <dbReference type="Proteomes" id="UP001198200"/>
    </source>
</evidence>
<dbReference type="InterPro" id="IPR036640">
    <property type="entry name" value="ABC1_TM_sf"/>
</dbReference>
<sequence length="579" mass="63571">MLLLNKTLLRLARGLWQWILAIAAVSFLTLVGTTALAEIVSQFLGSLFEPQVVLSTVKSAVGAAFLASVFTFLAQLIKGLIEYKTAAKARSTMRKTIFSKVMELDAGGIEKIGPTSAITAAVDAVEQMQAYFSSYLPSLIFSVIAPIYLFFHLKNISLIVAVLLLFVSLILFPLHNVFRGKIEALRKTYWRSLDDMTGYYMDGLRGLTTLKLFDRDREHSRVLGEKADVLNKNINAFMKINFTSFLVTELLIYAAITVSLVICITGMRNGDITIAQALTVLMLSYSYFSAIRQLMSASHSALTAISAAGKVEEILQTDTSRPYNPELPADPEHFDGIRMEHVSYGYEGRSRALQDVSLTIPRGSSVALVGLSGCGKSTAASLLMRFCDPDQGTIFIEGKEYRSVTPQQLRTNIAMVPQQVNLFSGTIRENLLLADPNANDEKLKEALSEAGLGSFLKTLPKGLDSDVGNAGAALSGGQRQKMGIARALLSEAQYMIFDEATSSVDPQSEREIWETIGRLSKTRTLIIISHRMSTIQNANCIYVLEKGVVAQRGSHAELMQQGGLYRELVTRQQAMEVAE</sequence>
<dbReference type="SUPFAM" id="SSF90123">
    <property type="entry name" value="ABC transporter transmembrane region"/>
    <property type="match status" value="1"/>
</dbReference>
<evidence type="ECO:0000256" key="3">
    <source>
        <dbReference type="ARBA" id="ARBA00022475"/>
    </source>
</evidence>
<feature type="domain" description="ABC transporter" evidence="10">
    <location>
        <begin position="337"/>
        <end position="571"/>
    </location>
</feature>
<feature type="transmembrane region" description="Helical" evidence="9">
    <location>
        <begin position="61"/>
        <end position="81"/>
    </location>
</feature>
<dbReference type="Pfam" id="PF00005">
    <property type="entry name" value="ABC_tran"/>
    <property type="match status" value="1"/>
</dbReference>
<dbReference type="Gene3D" id="1.20.1560.10">
    <property type="entry name" value="ABC transporter type 1, transmembrane domain"/>
    <property type="match status" value="1"/>
</dbReference>
<dbReference type="GO" id="GO:0015421">
    <property type="term" value="F:ABC-type oligopeptide transporter activity"/>
    <property type="evidence" value="ECO:0007669"/>
    <property type="project" value="TreeGrafter"/>
</dbReference>
<proteinExistence type="predicted"/>
<keyword evidence="5" id="KW-0547">Nucleotide-binding</keyword>
<keyword evidence="8 9" id="KW-0472">Membrane</keyword>
<dbReference type="FunFam" id="3.40.50.300:FF:000221">
    <property type="entry name" value="Multidrug ABC transporter ATP-binding protein"/>
    <property type="match status" value="1"/>
</dbReference>
<evidence type="ECO:0000256" key="4">
    <source>
        <dbReference type="ARBA" id="ARBA00022692"/>
    </source>
</evidence>
<evidence type="ECO:0000259" key="11">
    <source>
        <dbReference type="PROSITE" id="PS50929"/>
    </source>
</evidence>
<dbReference type="InterPro" id="IPR017871">
    <property type="entry name" value="ABC_transporter-like_CS"/>
</dbReference>
<dbReference type="GO" id="GO:0016887">
    <property type="term" value="F:ATP hydrolysis activity"/>
    <property type="evidence" value="ECO:0007669"/>
    <property type="project" value="InterPro"/>
</dbReference>
<dbReference type="InterPro" id="IPR039421">
    <property type="entry name" value="Type_1_exporter"/>
</dbReference>
<dbReference type="Gene3D" id="3.40.50.300">
    <property type="entry name" value="P-loop containing nucleotide triphosphate hydrolases"/>
    <property type="match status" value="1"/>
</dbReference>
<accession>A0AAE3E840</accession>
<keyword evidence="4 9" id="KW-0812">Transmembrane</keyword>
<keyword evidence="7 9" id="KW-1133">Transmembrane helix</keyword>
<dbReference type="InterPro" id="IPR011527">
    <property type="entry name" value="ABC1_TM_dom"/>
</dbReference>
<keyword evidence="6 12" id="KW-0067">ATP-binding</keyword>
<protein>
    <submittedName>
        <fullName evidence="12">ATP-binding cassette domain-containing protein</fullName>
    </submittedName>
</protein>
<dbReference type="RefSeq" id="WP_308732553.1">
    <property type="nucleotide sequence ID" value="NZ_JAJEQN010000065.1"/>
</dbReference>
<keyword evidence="3" id="KW-1003">Cell membrane</keyword>
<evidence type="ECO:0000256" key="5">
    <source>
        <dbReference type="ARBA" id="ARBA00022741"/>
    </source>
</evidence>
<feature type="transmembrane region" description="Helical" evidence="9">
    <location>
        <begin position="273"/>
        <end position="291"/>
    </location>
</feature>
<reference evidence="12 13" key="1">
    <citation type="submission" date="2021-10" db="EMBL/GenBank/DDBJ databases">
        <title>Anaerobic single-cell dispensing facilitates the cultivation of human gut bacteria.</title>
        <authorList>
            <person name="Afrizal A."/>
        </authorList>
    </citation>
    <scope>NUCLEOTIDE SEQUENCE [LARGE SCALE GENOMIC DNA]</scope>
    <source>
        <strain evidence="12 13">CLA-AA-H224</strain>
    </source>
</reference>
<comment type="caution">
    <text evidence="12">The sequence shown here is derived from an EMBL/GenBank/DDBJ whole genome shotgun (WGS) entry which is preliminary data.</text>
</comment>
<dbReference type="PROSITE" id="PS50929">
    <property type="entry name" value="ABC_TM1F"/>
    <property type="match status" value="1"/>
</dbReference>
<keyword evidence="2" id="KW-0813">Transport</keyword>
<evidence type="ECO:0000256" key="8">
    <source>
        <dbReference type="ARBA" id="ARBA00023136"/>
    </source>
</evidence>
<organism evidence="12 13">
    <name type="scientific">Anthropogastromicrobium aceti</name>
    <dbReference type="NCBI Taxonomy" id="2981768"/>
    <lineage>
        <taxon>Bacteria</taxon>
        <taxon>Bacillati</taxon>
        <taxon>Bacillota</taxon>
        <taxon>Clostridia</taxon>
        <taxon>Lachnospirales</taxon>
        <taxon>Lachnospiraceae</taxon>
        <taxon>Anthropogastromicrobium</taxon>
    </lineage>
</organism>
<evidence type="ECO:0000256" key="6">
    <source>
        <dbReference type="ARBA" id="ARBA00022840"/>
    </source>
</evidence>
<dbReference type="EMBL" id="JAJEQN010000065">
    <property type="protein sequence ID" value="MCC2223037.1"/>
    <property type="molecule type" value="Genomic_DNA"/>
</dbReference>
<dbReference type="PANTHER" id="PTHR43394">
    <property type="entry name" value="ATP-DEPENDENT PERMEASE MDL1, MITOCHONDRIAL"/>
    <property type="match status" value="1"/>
</dbReference>
<comment type="subcellular location">
    <subcellularLocation>
        <location evidence="1">Cell membrane</location>
        <topology evidence="1">Multi-pass membrane protein</topology>
    </subcellularLocation>
</comment>
<dbReference type="InterPro" id="IPR003439">
    <property type="entry name" value="ABC_transporter-like_ATP-bd"/>
</dbReference>
<dbReference type="SMART" id="SM00382">
    <property type="entry name" value="AAA"/>
    <property type="match status" value="1"/>
</dbReference>
<dbReference type="AlphaFoldDB" id="A0AAE3E840"/>
<evidence type="ECO:0000313" key="12">
    <source>
        <dbReference type="EMBL" id="MCC2223037.1"/>
    </source>
</evidence>
<name>A0AAE3E840_9FIRM</name>
<keyword evidence="13" id="KW-1185">Reference proteome</keyword>
<dbReference type="PROSITE" id="PS50893">
    <property type="entry name" value="ABC_TRANSPORTER_2"/>
    <property type="match status" value="1"/>
</dbReference>
<dbReference type="PANTHER" id="PTHR43394:SF1">
    <property type="entry name" value="ATP-BINDING CASSETTE SUB-FAMILY B MEMBER 10, MITOCHONDRIAL"/>
    <property type="match status" value="1"/>
</dbReference>
<dbReference type="SUPFAM" id="SSF52540">
    <property type="entry name" value="P-loop containing nucleoside triphosphate hydrolases"/>
    <property type="match status" value="1"/>
</dbReference>
<evidence type="ECO:0000256" key="1">
    <source>
        <dbReference type="ARBA" id="ARBA00004651"/>
    </source>
</evidence>
<dbReference type="InterPro" id="IPR003593">
    <property type="entry name" value="AAA+_ATPase"/>
</dbReference>
<evidence type="ECO:0000259" key="10">
    <source>
        <dbReference type="PROSITE" id="PS50893"/>
    </source>
</evidence>
<feature type="transmembrane region" description="Helical" evidence="9">
    <location>
        <begin position="156"/>
        <end position="178"/>
    </location>
</feature>
<gene>
    <name evidence="12" type="ORF">LKD48_15650</name>
</gene>
<feature type="domain" description="ABC transmembrane type-1" evidence="11">
    <location>
        <begin position="19"/>
        <end position="303"/>
    </location>
</feature>
<feature type="transmembrane region" description="Helical" evidence="9">
    <location>
        <begin position="242"/>
        <end position="267"/>
    </location>
</feature>
<dbReference type="GO" id="GO:0005886">
    <property type="term" value="C:plasma membrane"/>
    <property type="evidence" value="ECO:0007669"/>
    <property type="project" value="UniProtKB-SubCell"/>
</dbReference>
<dbReference type="InterPro" id="IPR027417">
    <property type="entry name" value="P-loop_NTPase"/>
</dbReference>